<name>A0AB34K0Y9_PRYPA</name>
<comment type="caution">
    <text evidence="4">The sequence shown here is derived from an EMBL/GenBank/DDBJ whole genome shotgun (WGS) entry which is preliminary data.</text>
</comment>
<evidence type="ECO:0000313" key="5">
    <source>
        <dbReference type="Proteomes" id="UP001515480"/>
    </source>
</evidence>
<evidence type="ECO:0000313" key="4">
    <source>
        <dbReference type="EMBL" id="KAL1527660.1"/>
    </source>
</evidence>
<dbReference type="AlphaFoldDB" id="A0AB34K0Y9"/>
<dbReference type="PROSITE" id="PS00018">
    <property type="entry name" value="EF_HAND_1"/>
    <property type="match status" value="2"/>
</dbReference>
<dbReference type="Gene3D" id="1.10.238.10">
    <property type="entry name" value="EF-hand"/>
    <property type="match status" value="1"/>
</dbReference>
<sequence length="252" mass="27894">MKRMLGAISEASSYDVFKNPIARPEWRKYQTTLPPIAPQKPVEARKAQINCGDAKLKAKIHAMGLHRRANPRQRKQAEIALCKMQVDDWMYARRLIRKIDVSPSQRQALREVFDMIDSDHGGTIDLEEMSVIMSAQCFKPSEIKEAMRIGDCNGDGELDFEEFVTLVGTIGAGRSPSDTTAHVAGEAGNTFPFSLVANGYRIKQLIDRFDPAVREAGVVKVAKANHQCSLPSIPSSERPLSPVSDPAYPSRG</sequence>
<dbReference type="SMART" id="SM00054">
    <property type="entry name" value="EFh"/>
    <property type="match status" value="2"/>
</dbReference>
<dbReference type="Pfam" id="PF13499">
    <property type="entry name" value="EF-hand_7"/>
    <property type="match status" value="1"/>
</dbReference>
<dbReference type="PROSITE" id="PS50222">
    <property type="entry name" value="EF_HAND_2"/>
    <property type="match status" value="2"/>
</dbReference>
<dbReference type="GO" id="GO:0005509">
    <property type="term" value="F:calcium ion binding"/>
    <property type="evidence" value="ECO:0007669"/>
    <property type="project" value="InterPro"/>
</dbReference>
<proteinExistence type="predicted"/>
<dbReference type="InterPro" id="IPR018247">
    <property type="entry name" value="EF_Hand_1_Ca_BS"/>
</dbReference>
<protein>
    <recommendedName>
        <fullName evidence="3">EF-hand domain-containing protein</fullName>
    </recommendedName>
</protein>
<dbReference type="InterPro" id="IPR011992">
    <property type="entry name" value="EF-hand-dom_pair"/>
</dbReference>
<keyword evidence="5" id="KW-1185">Reference proteome</keyword>
<organism evidence="4 5">
    <name type="scientific">Prymnesium parvum</name>
    <name type="common">Toxic golden alga</name>
    <dbReference type="NCBI Taxonomy" id="97485"/>
    <lineage>
        <taxon>Eukaryota</taxon>
        <taxon>Haptista</taxon>
        <taxon>Haptophyta</taxon>
        <taxon>Prymnesiophyceae</taxon>
        <taxon>Prymnesiales</taxon>
        <taxon>Prymnesiaceae</taxon>
        <taxon>Prymnesium</taxon>
    </lineage>
</organism>
<dbReference type="PANTHER" id="PTHR47500">
    <property type="entry name" value="EF-HAND CALCIUM-BINDING DOMAIN-CONTAINING PROTEIN"/>
    <property type="match status" value="1"/>
</dbReference>
<dbReference type="InterPro" id="IPR002048">
    <property type="entry name" value="EF_hand_dom"/>
</dbReference>
<keyword evidence="1" id="KW-0106">Calcium</keyword>
<dbReference type="EMBL" id="JBGBPQ010000002">
    <property type="protein sequence ID" value="KAL1527660.1"/>
    <property type="molecule type" value="Genomic_DNA"/>
</dbReference>
<feature type="domain" description="EF-hand" evidence="3">
    <location>
        <begin position="104"/>
        <end position="139"/>
    </location>
</feature>
<evidence type="ECO:0000256" key="1">
    <source>
        <dbReference type="ARBA" id="ARBA00022837"/>
    </source>
</evidence>
<feature type="domain" description="EF-hand" evidence="3">
    <location>
        <begin position="140"/>
        <end position="173"/>
    </location>
</feature>
<gene>
    <name evidence="4" type="ORF">AB1Y20_009046</name>
</gene>
<dbReference type="PANTHER" id="PTHR47500:SF3">
    <property type="entry name" value="EF-HAND DOMAIN-CONTAINING PROTEIN"/>
    <property type="match status" value="1"/>
</dbReference>
<reference evidence="4 5" key="1">
    <citation type="journal article" date="2024" name="Science">
        <title>Giant polyketide synthase enzymes in the biosynthesis of giant marine polyether toxins.</title>
        <authorList>
            <person name="Fallon T.R."/>
            <person name="Shende V.V."/>
            <person name="Wierzbicki I.H."/>
            <person name="Pendleton A.L."/>
            <person name="Watervoot N.F."/>
            <person name="Auber R.P."/>
            <person name="Gonzalez D.J."/>
            <person name="Wisecaver J.H."/>
            <person name="Moore B.S."/>
        </authorList>
    </citation>
    <scope>NUCLEOTIDE SEQUENCE [LARGE SCALE GENOMIC DNA]</scope>
    <source>
        <strain evidence="4 5">12B1</strain>
    </source>
</reference>
<dbReference type="CDD" id="cd00051">
    <property type="entry name" value="EFh"/>
    <property type="match status" value="1"/>
</dbReference>
<accession>A0AB34K0Y9</accession>
<feature type="region of interest" description="Disordered" evidence="2">
    <location>
        <begin position="230"/>
        <end position="252"/>
    </location>
</feature>
<dbReference type="SUPFAM" id="SSF47473">
    <property type="entry name" value="EF-hand"/>
    <property type="match status" value="1"/>
</dbReference>
<evidence type="ECO:0000256" key="2">
    <source>
        <dbReference type="SAM" id="MobiDB-lite"/>
    </source>
</evidence>
<dbReference type="Proteomes" id="UP001515480">
    <property type="component" value="Unassembled WGS sequence"/>
</dbReference>
<dbReference type="InterPro" id="IPR043520">
    <property type="entry name" value="SPT21"/>
</dbReference>
<evidence type="ECO:0000259" key="3">
    <source>
        <dbReference type="PROSITE" id="PS50222"/>
    </source>
</evidence>